<dbReference type="PANTHER" id="PTHR11610:SF177">
    <property type="entry name" value="IP13478P-RELATED"/>
    <property type="match status" value="1"/>
</dbReference>
<name>A0A8B8FP06_9HEMI</name>
<evidence type="ECO:0000256" key="5">
    <source>
        <dbReference type="SAM" id="SignalP"/>
    </source>
</evidence>
<dbReference type="InterPro" id="IPR013818">
    <property type="entry name" value="Lipase"/>
</dbReference>
<reference evidence="8" key="1">
    <citation type="submission" date="2025-08" db="UniProtKB">
        <authorList>
            <consortium name="RefSeq"/>
        </authorList>
    </citation>
    <scope>IDENTIFICATION</scope>
    <source>
        <tissue evidence="8">Whole body</tissue>
    </source>
</reference>
<dbReference type="GeneID" id="112684909"/>
<evidence type="ECO:0000256" key="2">
    <source>
        <dbReference type="ARBA" id="ARBA00010701"/>
    </source>
</evidence>
<dbReference type="Proteomes" id="UP000694846">
    <property type="component" value="Unplaced"/>
</dbReference>
<dbReference type="PRINTS" id="PR00821">
    <property type="entry name" value="TAGLIPASE"/>
</dbReference>
<dbReference type="CDD" id="cd00707">
    <property type="entry name" value="Pancreat_lipase_like"/>
    <property type="match status" value="1"/>
</dbReference>
<dbReference type="PANTHER" id="PTHR11610">
    <property type="entry name" value="LIPASE"/>
    <property type="match status" value="1"/>
</dbReference>
<gene>
    <name evidence="8" type="primary">LOC112684909</name>
</gene>
<evidence type="ECO:0000256" key="4">
    <source>
        <dbReference type="RuleBase" id="RU004262"/>
    </source>
</evidence>
<proteinExistence type="inferred from homology"/>
<dbReference type="SUPFAM" id="SSF53474">
    <property type="entry name" value="alpha/beta-Hydrolases"/>
    <property type="match status" value="1"/>
</dbReference>
<keyword evidence="7" id="KW-1185">Reference proteome</keyword>
<accession>A0A8B8FP06</accession>
<feature type="signal peptide" evidence="5">
    <location>
        <begin position="1"/>
        <end position="17"/>
    </location>
</feature>
<evidence type="ECO:0000256" key="3">
    <source>
        <dbReference type="ARBA" id="ARBA00022525"/>
    </source>
</evidence>
<feature type="chain" id="PRO_5034925126" evidence="5">
    <location>
        <begin position="18"/>
        <end position="329"/>
    </location>
</feature>
<sequence length="329" mass="36775">MIRIYLWFLYCIAPIKGDFLSVLPGFKKFKDCIEPSEDTCPNKNITFHLYTRNTTDYELTEDQDNLLNAPFILNASIKLLIHGYTGDQNYSPNTELRPAYLKYQNLNVISVDYKSLVRPPCYVQGVHNVPLVGKCTASILSTLFNVRKDIKKEQLHVIGFSLGAQVASHVGRLMNSTLKRITGLDPASPLFNPGFVGNDVLDKSDALFVDVLHTNAGMKGKYLPLGHVDFYANNGALQPGCGKNTSCCHVRAVEYFTESIESQTKFLALKCFSYSLFKITSLCNVSKTSPLVEMGEHVNENDRGIYFFMTKSKPPYALGTDIYGTNSTE</sequence>
<dbReference type="FunFam" id="3.40.50.1820:FF:000076">
    <property type="entry name" value="phospholipase A1"/>
    <property type="match status" value="1"/>
</dbReference>
<dbReference type="GO" id="GO:0017171">
    <property type="term" value="F:serine hydrolase activity"/>
    <property type="evidence" value="ECO:0007669"/>
    <property type="project" value="TreeGrafter"/>
</dbReference>
<dbReference type="AlphaFoldDB" id="A0A8B8FP06"/>
<evidence type="ECO:0000313" key="7">
    <source>
        <dbReference type="Proteomes" id="UP000694846"/>
    </source>
</evidence>
<dbReference type="InterPro" id="IPR029058">
    <property type="entry name" value="AB_hydrolase_fold"/>
</dbReference>
<evidence type="ECO:0000256" key="1">
    <source>
        <dbReference type="ARBA" id="ARBA00004613"/>
    </source>
</evidence>
<dbReference type="InterPro" id="IPR000734">
    <property type="entry name" value="TAG_lipase"/>
</dbReference>
<dbReference type="GO" id="GO:0016042">
    <property type="term" value="P:lipid catabolic process"/>
    <property type="evidence" value="ECO:0007669"/>
    <property type="project" value="TreeGrafter"/>
</dbReference>
<dbReference type="Gene3D" id="3.40.50.1820">
    <property type="entry name" value="alpha/beta hydrolase"/>
    <property type="match status" value="1"/>
</dbReference>
<dbReference type="Pfam" id="PF00151">
    <property type="entry name" value="Lipase"/>
    <property type="match status" value="1"/>
</dbReference>
<comment type="similarity">
    <text evidence="2 4">Belongs to the AB hydrolase superfamily. Lipase family.</text>
</comment>
<dbReference type="GO" id="GO:0005615">
    <property type="term" value="C:extracellular space"/>
    <property type="evidence" value="ECO:0007669"/>
    <property type="project" value="TreeGrafter"/>
</dbReference>
<comment type="subcellular location">
    <subcellularLocation>
        <location evidence="1">Secreted</location>
    </subcellularLocation>
</comment>
<dbReference type="RefSeq" id="XP_025412427.1">
    <property type="nucleotide sequence ID" value="XM_025556642.1"/>
</dbReference>
<keyword evidence="3" id="KW-0964">Secreted</keyword>
<evidence type="ECO:0000259" key="6">
    <source>
        <dbReference type="Pfam" id="PF00151"/>
    </source>
</evidence>
<dbReference type="OrthoDB" id="199913at2759"/>
<evidence type="ECO:0000313" key="8">
    <source>
        <dbReference type="RefSeq" id="XP_025412427.1"/>
    </source>
</evidence>
<dbReference type="InterPro" id="IPR033906">
    <property type="entry name" value="Lipase_N"/>
</dbReference>
<protein>
    <submittedName>
        <fullName evidence="8">Pancreatic triacylglycerol lipase-like</fullName>
    </submittedName>
</protein>
<dbReference type="GO" id="GO:0016298">
    <property type="term" value="F:lipase activity"/>
    <property type="evidence" value="ECO:0007669"/>
    <property type="project" value="InterPro"/>
</dbReference>
<feature type="domain" description="Lipase" evidence="6">
    <location>
        <begin position="41"/>
        <end position="316"/>
    </location>
</feature>
<keyword evidence="5" id="KW-0732">Signal</keyword>
<organism evidence="7 8">
    <name type="scientific">Sipha flava</name>
    <name type="common">yellow sugarcane aphid</name>
    <dbReference type="NCBI Taxonomy" id="143950"/>
    <lineage>
        <taxon>Eukaryota</taxon>
        <taxon>Metazoa</taxon>
        <taxon>Ecdysozoa</taxon>
        <taxon>Arthropoda</taxon>
        <taxon>Hexapoda</taxon>
        <taxon>Insecta</taxon>
        <taxon>Pterygota</taxon>
        <taxon>Neoptera</taxon>
        <taxon>Paraneoptera</taxon>
        <taxon>Hemiptera</taxon>
        <taxon>Sternorrhyncha</taxon>
        <taxon>Aphidomorpha</taxon>
        <taxon>Aphidoidea</taxon>
        <taxon>Aphididae</taxon>
        <taxon>Sipha</taxon>
    </lineage>
</organism>